<protein>
    <submittedName>
        <fullName evidence="2">Uncharacterized protein</fullName>
    </submittedName>
</protein>
<proteinExistence type="predicted"/>
<reference evidence="2" key="2">
    <citation type="journal article" date="2015" name="Data Brief">
        <title>Shoot transcriptome of the giant reed, Arundo donax.</title>
        <authorList>
            <person name="Barrero R.A."/>
            <person name="Guerrero F.D."/>
            <person name="Moolhuijzen P."/>
            <person name="Goolsby J.A."/>
            <person name="Tidwell J."/>
            <person name="Bellgard S.E."/>
            <person name="Bellgard M.I."/>
        </authorList>
    </citation>
    <scope>NUCLEOTIDE SEQUENCE</scope>
    <source>
        <tissue evidence="2">Shoot tissue taken approximately 20 cm above the soil surface</tissue>
    </source>
</reference>
<sequence length="106" mass="11515">MHSISSALLPTSLGEFPHIKQPERAAITAQDTPPIHLAVIGTQHGVVHVRLLGVSVEHVVDEARQAKPEHVRWRHGERRAEQAGGGGDGRQRVAVARGVRDVEHVP</sequence>
<organism evidence="2">
    <name type="scientific">Arundo donax</name>
    <name type="common">Giant reed</name>
    <name type="synonym">Donax arundinaceus</name>
    <dbReference type="NCBI Taxonomy" id="35708"/>
    <lineage>
        <taxon>Eukaryota</taxon>
        <taxon>Viridiplantae</taxon>
        <taxon>Streptophyta</taxon>
        <taxon>Embryophyta</taxon>
        <taxon>Tracheophyta</taxon>
        <taxon>Spermatophyta</taxon>
        <taxon>Magnoliopsida</taxon>
        <taxon>Liliopsida</taxon>
        <taxon>Poales</taxon>
        <taxon>Poaceae</taxon>
        <taxon>PACMAD clade</taxon>
        <taxon>Arundinoideae</taxon>
        <taxon>Arundineae</taxon>
        <taxon>Arundo</taxon>
    </lineage>
</organism>
<dbReference type="EMBL" id="GBRH01175865">
    <property type="protein sequence ID" value="JAE22031.1"/>
    <property type="molecule type" value="Transcribed_RNA"/>
</dbReference>
<name>A0A0A9GHK9_ARUDO</name>
<feature type="region of interest" description="Disordered" evidence="1">
    <location>
        <begin position="67"/>
        <end position="106"/>
    </location>
</feature>
<evidence type="ECO:0000256" key="1">
    <source>
        <dbReference type="SAM" id="MobiDB-lite"/>
    </source>
</evidence>
<accession>A0A0A9GHK9</accession>
<dbReference type="AlphaFoldDB" id="A0A0A9GHK9"/>
<evidence type="ECO:0000313" key="2">
    <source>
        <dbReference type="EMBL" id="JAE22031.1"/>
    </source>
</evidence>
<reference evidence="2" key="1">
    <citation type="submission" date="2014-09" db="EMBL/GenBank/DDBJ databases">
        <authorList>
            <person name="Magalhaes I.L.F."/>
            <person name="Oliveira U."/>
            <person name="Santos F.R."/>
            <person name="Vidigal T.H.D.A."/>
            <person name="Brescovit A.D."/>
            <person name="Santos A.J."/>
        </authorList>
    </citation>
    <scope>NUCLEOTIDE SEQUENCE</scope>
    <source>
        <tissue evidence="2">Shoot tissue taken approximately 20 cm above the soil surface</tissue>
    </source>
</reference>